<evidence type="ECO:0000313" key="1">
    <source>
        <dbReference type="EMBL" id="AWW30227.1"/>
    </source>
</evidence>
<dbReference type="Proteomes" id="UP000248688">
    <property type="component" value="Chromosome"/>
</dbReference>
<organism evidence="1 2">
    <name type="scientific">Echinicola strongylocentroti</name>
    <dbReference type="NCBI Taxonomy" id="1795355"/>
    <lineage>
        <taxon>Bacteria</taxon>
        <taxon>Pseudomonadati</taxon>
        <taxon>Bacteroidota</taxon>
        <taxon>Cytophagia</taxon>
        <taxon>Cytophagales</taxon>
        <taxon>Cyclobacteriaceae</taxon>
        <taxon>Echinicola</taxon>
    </lineage>
</organism>
<dbReference type="EMBL" id="CP030041">
    <property type="protein sequence ID" value="AWW30227.1"/>
    <property type="molecule type" value="Genomic_DNA"/>
</dbReference>
<sequence length="573" mass="65884">MIFFSCQKVEMEPIADEETPFESAGMAKTLLGKKLENPYSVTNMRKALESFRSSDPKGREAADFEIEATHYYVRLFTESDEQLLRLEKDSLYLFDYPLDYEIDSLGDYYMDPEVDPEEGKWYYTSVPVDYRFPDIQYEILEELFLLDEEDTTAANGKLASLDFLYELEEESLRLTGNLKEPEYDKGTSGEASRAKIHPQGYVRVWDTERRKLVGVEGVKVRTRRWFKYGRDYTNSLGYYRIDNRYKRDVHYTVFFENASGFKIWSSTVDISKASHHVGKHSRYDRNIDMYTDSRAWRFATVNNAAVKYRNYCGRFGIGLPPSDLRIVASDGSGGGAAPMLRRVWGFYGFTSKSKVVSFLGKVAGMPATILGNTLLRFILPDIIVKANSAQGTAAVYETAFHELAHASHYAKVGNNYWIRYINYIVTYGVYGDGTGNNAGLCALGEAWGYHMGYRLTLEEFGNTNSRVSLSAFENFDPLKTGDKNDDIRPFKPLFSYWNGWIPAGIMYDIIDTNRDWLRSGFYDDVAGYTHKDLFNALDKDVDTPQKFRDRLLKESGNLDRADLENLFEAYYWK</sequence>
<dbReference type="AlphaFoldDB" id="A0A2Z4IHQ0"/>
<evidence type="ECO:0000313" key="2">
    <source>
        <dbReference type="Proteomes" id="UP000248688"/>
    </source>
</evidence>
<proteinExistence type="predicted"/>
<reference evidence="1 2" key="1">
    <citation type="submission" date="2018-06" db="EMBL/GenBank/DDBJ databases">
        <title>Echinicola strongylocentroti sp. nov., isolated from a sea urchin Strongylocentrotus intermedius.</title>
        <authorList>
            <person name="Bae S.S."/>
        </authorList>
    </citation>
    <scope>NUCLEOTIDE SEQUENCE [LARGE SCALE GENOMIC DNA]</scope>
    <source>
        <strain evidence="1 2">MEBiC08714</strain>
    </source>
</reference>
<dbReference type="KEGG" id="est:DN752_08875"/>
<name>A0A2Z4IHQ0_9BACT</name>
<accession>A0A2Z4IHQ0</accession>
<dbReference type="OrthoDB" id="1489647at2"/>
<gene>
    <name evidence="1" type="ORF">DN752_08875</name>
</gene>
<protein>
    <submittedName>
        <fullName evidence="1">Uncharacterized protein</fullName>
    </submittedName>
</protein>
<keyword evidence="2" id="KW-1185">Reference proteome</keyword>